<evidence type="ECO:0000313" key="2">
    <source>
        <dbReference type="Proteomes" id="UP000095591"/>
    </source>
</evidence>
<evidence type="ECO:0000313" key="1">
    <source>
        <dbReference type="EMBL" id="CUN27876.1"/>
    </source>
</evidence>
<sequence>MYFNVNLEAVCTFARKKRFSGSLGYNLSKGKQEDIRSGKG</sequence>
<name>A0A173VMK4_PARDI</name>
<dbReference type="AlphaFoldDB" id="A0A173VMK4"/>
<dbReference type="Proteomes" id="UP000095591">
    <property type="component" value="Unassembled WGS sequence"/>
</dbReference>
<accession>A0A173VMK4</accession>
<protein>
    <submittedName>
        <fullName evidence="1">Uncharacterized protein</fullName>
    </submittedName>
</protein>
<organism evidence="1 2">
    <name type="scientific">Parabacteroides distasonis</name>
    <dbReference type="NCBI Taxonomy" id="823"/>
    <lineage>
        <taxon>Bacteria</taxon>
        <taxon>Pseudomonadati</taxon>
        <taxon>Bacteroidota</taxon>
        <taxon>Bacteroidia</taxon>
        <taxon>Bacteroidales</taxon>
        <taxon>Tannerellaceae</taxon>
        <taxon>Parabacteroides</taxon>
    </lineage>
</organism>
<proteinExistence type="predicted"/>
<dbReference type="EMBL" id="CYXP01000008">
    <property type="protein sequence ID" value="CUN27876.1"/>
    <property type="molecule type" value="Genomic_DNA"/>
</dbReference>
<gene>
    <name evidence="1" type="ORF">ERS852429_03179</name>
</gene>
<reference evidence="1 2" key="1">
    <citation type="submission" date="2015-09" db="EMBL/GenBank/DDBJ databases">
        <authorList>
            <consortium name="Pathogen Informatics"/>
        </authorList>
    </citation>
    <scope>NUCLEOTIDE SEQUENCE [LARGE SCALE GENOMIC DNA]</scope>
    <source>
        <strain evidence="1 2">2789STDY5608872</strain>
    </source>
</reference>